<reference evidence="10 11" key="1">
    <citation type="journal article" date="2011" name="Nat. Biotechnol.">
        <title>Comparative genomic analysis of the thermophilic biomass-degrading fungi Myceliophthora thermophila and Thielavia terrestris.</title>
        <authorList>
            <person name="Berka R.M."/>
            <person name="Grigoriev I.V."/>
            <person name="Otillar R."/>
            <person name="Salamov A."/>
            <person name="Grimwood J."/>
            <person name="Reid I."/>
            <person name="Ishmael N."/>
            <person name="John T."/>
            <person name="Darmond C."/>
            <person name="Moisan M.-C."/>
            <person name="Henrissat B."/>
            <person name="Coutinho P.M."/>
            <person name="Lombard V."/>
            <person name="Natvig D.O."/>
            <person name="Lindquist E."/>
            <person name="Schmutz J."/>
            <person name="Lucas S."/>
            <person name="Harris P."/>
            <person name="Powlowski J."/>
            <person name="Bellemare A."/>
            <person name="Taylor D."/>
            <person name="Butler G."/>
            <person name="de Vries R.P."/>
            <person name="Allijn I.E."/>
            <person name="van den Brink J."/>
            <person name="Ushinsky S."/>
            <person name="Storms R."/>
            <person name="Powell A.J."/>
            <person name="Paulsen I.T."/>
            <person name="Elbourne L.D.H."/>
            <person name="Baker S.E."/>
            <person name="Magnuson J."/>
            <person name="LaBoissiere S."/>
            <person name="Clutterbuck A.J."/>
            <person name="Martinez D."/>
            <person name="Wogulis M."/>
            <person name="de Leon A.L."/>
            <person name="Rey M.W."/>
            <person name="Tsang A."/>
        </authorList>
    </citation>
    <scope>NUCLEOTIDE SEQUENCE [LARGE SCALE GENOMIC DNA]</scope>
    <source>
        <strain evidence="11">ATCC 38088 / NRRL 8126</strain>
    </source>
</reference>
<feature type="compositionally biased region" description="Polar residues" evidence="9">
    <location>
        <begin position="291"/>
        <end position="319"/>
    </location>
</feature>
<dbReference type="HOGENOM" id="CLU_026594_0_0_1"/>
<evidence type="ECO:0000313" key="11">
    <source>
        <dbReference type="Proteomes" id="UP000008181"/>
    </source>
</evidence>
<feature type="compositionally biased region" description="Polar residues" evidence="9">
    <location>
        <begin position="442"/>
        <end position="455"/>
    </location>
</feature>
<keyword evidence="5" id="KW-0678">Repressor</keyword>
<name>G2R0R3_THETT</name>
<feature type="region of interest" description="Disordered" evidence="9">
    <location>
        <begin position="1"/>
        <end position="176"/>
    </location>
</feature>
<feature type="compositionally biased region" description="Polar residues" evidence="9">
    <location>
        <begin position="464"/>
        <end position="475"/>
    </location>
</feature>
<feature type="compositionally biased region" description="Low complexity" evidence="9">
    <location>
        <begin position="35"/>
        <end position="47"/>
    </location>
</feature>
<evidence type="ECO:0000256" key="2">
    <source>
        <dbReference type="ARBA" id="ARBA00004496"/>
    </source>
</evidence>
<evidence type="ECO:0000256" key="6">
    <source>
        <dbReference type="ARBA" id="ARBA00023015"/>
    </source>
</evidence>
<feature type="compositionally biased region" description="Polar residues" evidence="9">
    <location>
        <begin position="335"/>
        <end position="349"/>
    </location>
</feature>
<evidence type="ECO:0000256" key="3">
    <source>
        <dbReference type="ARBA" id="ARBA00006922"/>
    </source>
</evidence>
<feature type="compositionally biased region" description="Basic and acidic residues" evidence="9">
    <location>
        <begin position="112"/>
        <end position="123"/>
    </location>
</feature>
<dbReference type="KEGG" id="ttt:THITE_2116209"/>
<feature type="compositionally biased region" description="Low complexity" evidence="9">
    <location>
        <begin position="96"/>
        <end position="109"/>
    </location>
</feature>
<gene>
    <name evidence="10" type="ORF">THITE_2116209</name>
</gene>
<dbReference type="InterPro" id="IPR039198">
    <property type="entry name" value="Srl3/Whi5"/>
</dbReference>
<keyword evidence="11" id="KW-1185">Reference proteome</keyword>
<dbReference type="GO" id="GO:0003712">
    <property type="term" value="F:transcription coregulator activity"/>
    <property type="evidence" value="ECO:0007669"/>
    <property type="project" value="TreeGrafter"/>
</dbReference>
<evidence type="ECO:0000256" key="7">
    <source>
        <dbReference type="ARBA" id="ARBA00023163"/>
    </source>
</evidence>
<feature type="compositionally biased region" description="Basic residues" evidence="9">
    <location>
        <begin position="483"/>
        <end position="495"/>
    </location>
</feature>
<dbReference type="PANTHER" id="PTHR28246:SF1">
    <property type="entry name" value="G1-SPECIFIC TRANSCRIPTIONAL REPRESSOR WHI5-RELATED"/>
    <property type="match status" value="1"/>
</dbReference>
<dbReference type="STRING" id="578455.G2R0R3"/>
<sequence length="670" mass="69628">MADGESPSPAMQMQVSHRLDAAGFAGDKGSRAALHSHSFSHPGSSSHAGTVSRDTAFESRSRFADHAGRFAPAPSGADLPPPPRDRGISSGDGRYTTATTTATTTTTATEASSEHRATAEHGHPLQFALSRSNSQATLSSNGPDSNGPDPVFTPPASGGRLSPGTGSVHGSSQDSQLLQLSQIAAAQERIPEDTVDGMPGASRKRMADGMVKHTRDKSYVSPGQTVGHSRNTSTVSMASTAGSRIGELSAELKTRLSYAMVKVNHGWQSHSIDQVEALASQAASPASTASTIHLRNGSSASPQLSTASHQGSNNTTPATVPQHHYSGRPGDSQWRDSPQSTSRGSSASPVKSLAPPVSIQPSQHAGNPRREPNPRQVPSFLSSSQHASPRAGLHTSPYLAPDRHHRSALADAMLVSPHTNVREQDAIESLLFMSSPGNSANLKHAFPSSSSQPLPSNHAPAAPQQRTALPSSQPRKSLPSGRPPHHARAHSHSHTHSQPTKRVGFEKSPSAMDIDDPSPFGSPMSVVSRGTPRRSRTAANGGGGGGAESHPNHTHQRHQQQQQQQHIHPTASSPQTSQLPPRPMKQLPVSAGLTVASKPRRPLADADIDAMLERAAAAVDEDSDSDGEICIPVRVPRARREGADADAGAGAGGGPGPGPGTDVGAGVVGV</sequence>
<evidence type="ECO:0000256" key="1">
    <source>
        <dbReference type="ARBA" id="ARBA00004123"/>
    </source>
</evidence>
<feature type="compositionally biased region" description="Low complexity" evidence="9">
    <location>
        <begin position="559"/>
        <end position="568"/>
    </location>
</feature>
<feature type="compositionally biased region" description="Gly residues" evidence="9">
    <location>
        <begin position="649"/>
        <end position="670"/>
    </location>
</feature>
<feature type="compositionally biased region" description="Polar residues" evidence="9">
    <location>
        <begin position="129"/>
        <end position="144"/>
    </location>
</feature>
<dbReference type="AlphaFoldDB" id="G2R0R3"/>
<dbReference type="InterPro" id="IPR013734">
    <property type="entry name" value="TF_Nrm1/Whi5"/>
</dbReference>
<proteinExistence type="inferred from homology"/>
<evidence type="ECO:0000256" key="8">
    <source>
        <dbReference type="ARBA" id="ARBA00023242"/>
    </source>
</evidence>
<evidence type="ECO:0000313" key="10">
    <source>
        <dbReference type="EMBL" id="AEO67324.1"/>
    </source>
</evidence>
<dbReference type="GO" id="GO:0033309">
    <property type="term" value="C:SBF transcription complex"/>
    <property type="evidence" value="ECO:0007669"/>
    <property type="project" value="TreeGrafter"/>
</dbReference>
<feature type="region of interest" description="Disordered" evidence="9">
    <location>
        <begin position="634"/>
        <end position="670"/>
    </location>
</feature>
<feature type="compositionally biased region" description="Basic and acidic residues" evidence="9">
    <location>
        <begin position="55"/>
        <end position="68"/>
    </location>
</feature>
<evidence type="ECO:0000256" key="9">
    <source>
        <dbReference type="SAM" id="MobiDB-lite"/>
    </source>
</evidence>
<comment type="subcellular location">
    <subcellularLocation>
        <location evidence="2">Cytoplasm</location>
    </subcellularLocation>
    <subcellularLocation>
        <location evidence="1">Nucleus</location>
    </subcellularLocation>
</comment>
<evidence type="ECO:0000256" key="5">
    <source>
        <dbReference type="ARBA" id="ARBA00022491"/>
    </source>
</evidence>
<protein>
    <recommendedName>
        <fullName evidence="12">Cyclin-dependent kinase</fullName>
    </recommendedName>
</protein>
<feature type="compositionally biased region" description="Polar residues" evidence="9">
    <location>
        <begin position="570"/>
        <end position="579"/>
    </location>
</feature>
<dbReference type="eggNOG" id="ENOG502S25T">
    <property type="taxonomic scope" value="Eukaryota"/>
</dbReference>
<dbReference type="EMBL" id="CP003010">
    <property type="protein sequence ID" value="AEO67324.1"/>
    <property type="molecule type" value="Genomic_DNA"/>
</dbReference>
<dbReference type="OrthoDB" id="2359117at2759"/>
<keyword evidence="6" id="KW-0805">Transcription regulation</keyword>
<feature type="region of interest" description="Disordered" evidence="9">
    <location>
        <begin position="442"/>
        <end position="602"/>
    </location>
</feature>
<keyword evidence="4" id="KW-0963">Cytoplasm</keyword>
<keyword evidence="7" id="KW-0804">Transcription</keyword>
<comment type="similarity">
    <text evidence="3">Belongs to the WHI5/NRM1 family.</text>
</comment>
<feature type="region of interest" description="Disordered" evidence="9">
    <location>
        <begin position="288"/>
        <end position="400"/>
    </location>
</feature>
<feature type="compositionally biased region" description="Polar residues" evidence="9">
    <location>
        <begin position="221"/>
        <end position="237"/>
    </location>
</feature>
<dbReference type="Proteomes" id="UP000008181">
    <property type="component" value="Chromosome 2"/>
</dbReference>
<accession>G2R0R3</accession>
<dbReference type="PANTHER" id="PTHR28246">
    <property type="entry name" value="G1-SPECIFIC TRANSCRIPTIONAL REPRESSOR WHI5-RELATED"/>
    <property type="match status" value="1"/>
</dbReference>
<dbReference type="GO" id="GO:0000082">
    <property type="term" value="P:G1/S transition of mitotic cell cycle"/>
    <property type="evidence" value="ECO:0007669"/>
    <property type="project" value="InterPro"/>
</dbReference>
<evidence type="ECO:0000256" key="4">
    <source>
        <dbReference type="ARBA" id="ARBA00022490"/>
    </source>
</evidence>
<feature type="region of interest" description="Disordered" evidence="9">
    <location>
        <begin position="216"/>
        <end position="237"/>
    </location>
</feature>
<dbReference type="GO" id="GO:0005737">
    <property type="term" value="C:cytoplasm"/>
    <property type="evidence" value="ECO:0007669"/>
    <property type="project" value="UniProtKB-SubCell"/>
</dbReference>
<evidence type="ECO:0008006" key="12">
    <source>
        <dbReference type="Google" id="ProtNLM"/>
    </source>
</evidence>
<dbReference type="Pfam" id="PF08528">
    <property type="entry name" value="Whi5"/>
    <property type="match status" value="1"/>
</dbReference>
<keyword evidence="8" id="KW-0539">Nucleus</keyword>
<dbReference type="GeneID" id="11515026"/>
<dbReference type="RefSeq" id="XP_003653660.1">
    <property type="nucleotide sequence ID" value="XM_003653612.1"/>
</dbReference>
<organism evidence="10 11">
    <name type="scientific">Thermothielavioides terrestris (strain ATCC 38088 / NRRL 8126)</name>
    <name type="common">Thielavia terrestris</name>
    <dbReference type="NCBI Taxonomy" id="578455"/>
    <lineage>
        <taxon>Eukaryota</taxon>
        <taxon>Fungi</taxon>
        <taxon>Dikarya</taxon>
        <taxon>Ascomycota</taxon>
        <taxon>Pezizomycotina</taxon>
        <taxon>Sordariomycetes</taxon>
        <taxon>Sordariomycetidae</taxon>
        <taxon>Sordariales</taxon>
        <taxon>Chaetomiaceae</taxon>
        <taxon>Thermothielavioides</taxon>
        <taxon>Thermothielavioides terrestris</taxon>
    </lineage>
</organism>